<dbReference type="Pfam" id="PF00107">
    <property type="entry name" value="ADH_zinc_N"/>
    <property type="match status" value="1"/>
</dbReference>
<dbReference type="PANTHER" id="PTHR43401:SF2">
    <property type="entry name" value="L-THREONINE 3-DEHYDROGENASE"/>
    <property type="match status" value="1"/>
</dbReference>
<dbReference type="InterPro" id="IPR011032">
    <property type="entry name" value="GroES-like_sf"/>
</dbReference>
<dbReference type="Gene3D" id="3.90.180.10">
    <property type="entry name" value="Medium-chain alcohol dehydrogenases, catalytic domain"/>
    <property type="match status" value="1"/>
</dbReference>
<dbReference type="Proteomes" id="UP000182692">
    <property type="component" value="Unassembled WGS sequence"/>
</dbReference>
<organism evidence="5 6">
    <name type="scientific">Enterovibrio norvegicus DSM 15893</name>
    <dbReference type="NCBI Taxonomy" id="1121869"/>
    <lineage>
        <taxon>Bacteria</taxon>
        <taxon>Pseudomonadati</taxon>
        <taxon>Pseudomonadota</taxon>
        <taxon>Gammaproteobacteria</taxon>
        <taxon>Vibrionales</taxon>
        <taxon>Vibrionaceae</taxon>
        <taxon>Enterovibrio</taxon>
    </lineage>
</organism>
<dbReference type="InterPro" id="IPR013154">
    <property type="entry name" value="ADH-like_N"/>
</dbReference>
<evidence type="ECO:0000313" key="6">
    <source>
        <dbReference type="Proteomes" id="UP000182692"/>
    </source>
</evidence>
<sequence length="340" mass="36296">MKALVYTGERSLTYIEDAAMPTLRDDEVLVQINAVGICGSDLHAYLGHDSRRPAPLILGHEGAGFVRGADNTGNRDLDGQAVVINPLVSCGHCSYCRTGFENQCGSREIISMPPRQGAFAEYVAIPKRNLVPVPEGMSMATASLAEPIATGWHAVTKGANLVNRPLVESKALVYGGGAVGLAAALSLYAQGCRQIFLAETNELRRETVKTTSVCTVFDPLSNPLVASNSIDLVVDCVGNKHTRMGSSDAVKPGGVVVHVGLQDSIEGLDVRKFTLQEVTFTGSYTYTMQDFHATVEAMHNGALGALDWIQERPLSEGADAFDDLLNGRIAAAKVVLRPEK</sequence>
<dbReference type="GeneID" id="35872857"/>
<dbReference type="EMBL" id="FOWR01000003">
    <property type="protein sequence ID" value="SFO80758.1"/>
    <property type="molecule type" value="Genomic_DNA"/>
</dbReference>
<keyword evidence="1" id="KW-0479">Metal-binding</keyword>
<evidence type="ECO:0000256" key="3">
    <source>
        <dbReference type="ARBA" id="ARBA00023002"/>
    </source>
</evidence>
<keyword evidence="3" id="KW-0560">Oxidoreductase</keyword>
<dbReference type="OrthoDB" id="9773078at2"/>
<dbReference type="AlphaFoldDB" id="A0A1I5K707"/>
<dbReference type="Gene3D" id="3.40.50.720">
    <property type="entry name" value="NAD(P)-binding Rossmann-like Domain"/>
    <property type="match status" value="1"/>
</dbReference>
<dbReference type="GO" id="GO:0016491">
    <property type="term" value="F:oxidoreductase activity"/>
    <property type="evidence" value="ECO:0007669"/>
    <property type="project" value="UniProtKB-KW"/>
</dbReference>
<dbReference type="InterPro" id="IPR036291">
    <property type="entry name" value="NAD(P)-bd_dom_sf"/>
</dbReference>
<name>A0A1I5K707_9GAMM</name>
<gene>
    <name evidence="5" type="ORF">SAMN03084138_00492</name>
</gene>
<evidence type="ECO:0000259" key="4">
    <source>
        <dbReference type="SMART" id="SM00829"/>
    </source>
</evidence>
<dbReference type="PANTHER" id="PTHR43401">
    <property type="entry name" value="L-THREONINE 3-DEHYDROGENASE"/>
    <property type="match status" value="1"/>
</dbReference>
<dbReference type="Pfam" id="PF08240">
    <property type="entry name" value="ADH_N"/>
    <property type="match status" value="1"/>
</dbReference>
<dbReference type="InterPro" id="IPR020843">
    <property type="entry name" value="ER"/>
</dbReference>
<dbReference type="SUPFAM" id="SSF50129">
    <property type="entry name" value="GroES-like"/>
    <property type="match status" value="1"/>
</dbReference>
<evidence type="ECO:0000256" key="2">
    <source>
        <dbReference type="ARBA" id="ARBA00022833"/>
    </source>
</evidence>
<dbReference type="InterPro" id="IPR050129">
    <property type="entry name" value="Zn_alcohol_dh"/>
</dbReference>
<dbReference type="InterPro" id="IPR013149">
    <property type="entry name" value="ADH-like_C"/>
</dbReference>
<keyword evidence="2" id="KW-0862">Zinc</keyword>
<protein>
    <submittedName>
        <fullName evidence="5">L-iditol 2-dehydrogenase</fullName>
    </submittedName>
</protein>
<dbReference type="SUPFAM" id="SSF51735">
    <property type="entry name" value="NAD(P)-binding Rossmann-fold domains"/>
    <property type="match status" value="1"/>
</dbReference>
<evidence type="ECO:0000256" key="1">
    <source>
        <dbReference type="ARBA" id="ARBA00022723"/>
    </source>
</evidence>
<evidence type="ECO:0000313" key="5">
    <source>
        <dbReference type="EMBL" id="SFO80758.1"/>
    </source>
</evidence>
<accession>A0A1I5K707</accession>
<dbReference type="RefSeq" id="WP_017007650.1">
    <property type="nucleotide sequence ID" value="NZ_FOWR01000003.1"/>
</dbReference>
<dbReference type="GO" id="GO:0046872">
    <property type="term" value="F:metal ion binding"/>
    <property type="evidence" value="ECO:0007669"/>
    <property type="project" value="UniProtKB-KW"/>
</dbReference>
<dbReference type="SMART" id="SM00829">
    <property type="entry name" value="PKS_ER"/>
    <property type="match status" value="1"/>
</dbReference>
<feature type="domain" description="Enoyl reductase (ER)" evidence="4">
    <location>
        <begin position="8"/>
        <end position="336"/>
    </location>
</feature>
<reference evidence="5 6" key="1">
    <citation type="submission" date="2016-10" db="EMBL/GenBank/DDBJ databases">
        <authorList>
            <person name="de Groot N.N."/>
        </authorList>
    </citation>
    <scope>NUCLEOTIDE SEQUENCE [LARGE SCALE GENOMIC DNA]</scope>
    <source>
        <strain evidence="5 6">DSM 15893</strain>
    </source>
</reference>
<dbReference type="STRING" id="1121869.SAMN03084138_00492"/>
<proteinExistence type="predicted"/>